<sequence length="136" mass="15873">MEIKKLWFKDEYIWIRNESGEDLKQSLKWYPRLVNATAEQRANYKLSAMGIHWPELDEDISFESFLFDVPVEEPVNRLGRVFKSIPELNISKIARRIGISQSILSAYINGIKKPSKEREEKIIKALHDLGEELKAV</sequence>
<dbReference type="CDD" id="cd00093">
    <property type="entry name" value="HTH_XRE"/>
    <property type="match status" value="1"/>
</dbReference>
<evidence type="ECO:0000259" key="1">
    <source>
        <dbReference type="PROSITE" id="PS50943"/>
    </source>
</evidence>
<protein>
    <recommendedName>
        <fullName evidence="1">HTH cro/C1-type domain-containing protein</fullName>
    </recommendedName>
</protein>
<dbReference type="GO" id="GO:0003677">
    <property type="term" value="F:DNA binding"/>
    <property type="evidence" value="ECO:0007669"/>
    <property type="project" value="InterPro"/>
</dbReference>
<reference evidence="2 3" key="1">
    <citation type="submission" date="2014-07" db="EMBL/GenBank/DDBJ databases">
        <title>Porphyromonadaceae bacterium OUH 334697 = ATCC BAA-2682 = DSM 28341 draft genome.</title>
        <authorList>
            <person name="Sydenham T.V."/>
            <person name="Hasman H."/>
            <person name="Justesen U.S."/>
        </authorList>
    </citation>
    <scope>NUCLEOTIDE SEQUENCE [LARGE SCALE GENOMIC DNA]</scope>
    <source>
        <strain evidence="2 3">OUH 334697</strain>
    </source>
</reference>
<evidence type="ECO:0000313" key="2">
    <source>
        <dbReference type="EMBL" id="KIO45468.1"/>
    </source>
</evidence>
<gene>
    <name evidence="2" type="ORF">IE90_08670</name>
</gene>
<dbReference type="Pfam" id="PF10387">
    <property type="entry name" value="DUF2442"/>
    <property type="match status" value="1"/>
</dbReference>
<dbReference type="InterPro" id="IPR010982">
    <property type="entry name" value="Lambda_DNA-bd_dom_sf"/>
</dbReference>
<dbReference type="AlphaFoldDB" id="A0AB34R8X3"/>
<evidence type="ECO:0000313" key="3">
    <source>
        <dbReference type="Proteomes" id="UP000031937"/>
    </source>
</evidence>
<dbReference type="PROSITE" id="PS50943">
    <property type="entry name" value="HTH_CROC1"/>
    <property type="match status" value="1"/>
</dbReference>
<dbReference type="SUPFAM" id="SSF47413">
    <property type="entry name" value="lambda repressor-like DNA-binding domains"/>
    <property type="match status" value="1"/>
</dbReference>
<dbReference type="Gene3D" id="3.30.2020.40">
    <property type="entry name" value="Uncharacterised protein PF10387, DUF2442"/>
    <property type="match status" value="1"/>
</dbReference>
<dbReference type="Proteomes" id="UP000031937">
    <property type="component" value="Unassembled WGS sequence"/>
</dbReference>
<name>A0AB34R8X3_9PORP</name>
<organism evidence="2 3">
    <name type="scientific">Sanguibacteroides justesenii</name>
    <dbReference type="NCBI Taxonomy" id="1547597"/>
    <lineage>
        <taxon>Bacteria</taxon>
        <taxon>Pseudomonadati</taxon>
        <taxon>Bacteroidota</taxon>
        <taxon>Bacteroidia</taxon>
        <taxon>Bacteroidales</taxon>
        <taxon>Porphyromonadaceae</taxon>
        <taxon>Sanguibacteroides</taxon>
    </lineage>
</organism>
<accession>A0AB34R8X3</accession>
<proteinExistence type="predicted"/>
<comment type="caution">
    <text evidence="2">The sequence shown here is derived from an EMBL/GenBank/DDBJ whole genome shotgun (WGS) entry which is preliminary data.</text>
</comment>
<dbReference type="RefSeq" id="WP_041503404.1">
    <property type="nucleotide sequence ID" value="NZ_JPIT01000018.1"/>
</dbReference>
<dbReference type="InterPro" id="IPR018841">
    <property type="entry name" value="DUF2442"/>
</dbReference>
<feature type="domain" description="HTH cro/C1-type" evidence="1">
    <location>
        <begin position="88"/>
        <end position="133"/>
    </location>
</feature>
<dbReference type="Gene3D" id="1.10.260.40">
    <property type="entry name" value="lambda repressor-like DNA-binding domains"/>
    <property type="match status" value="1"/>
</dbReference>
<dbReference type="Pfam" id="PF01381">
    <property type="entry name" value="HTH_3"/>
    <property type="match status" value="1"/>
</dbReference>
<dbReference type="EMBL" id="JPIT01000018">
    <property type="protein sequence ID" value="KIO45468.1"/>
    <property type="molecule type" value="Genomic_DNA"/>
</dbReference>
<dbReference type="InterPro" id="IPR001387">
    <property type="entry name" value="Cro/C1-type_HTH"/>
</dbReference>